<dbReference type="Pfam" id="PF14076">
    <property type="entry name" value="DUF4258"/>
    <property type="match status" value="1"/>
</dbReference>
<dbReference type="EMBL" id="FMSV02000496">
    <property type="protein sequence ID" value="SEH06482.1"/>
    <property type="molecule type" value="Genomic_DNA"/>
</dbReference>
<dbReference type="OrthoDB" id="5471681at2"/>
<evidence type="ECO:0000313" key="1">
    <source>
        <dbReference type="EMBL" id="SEH06482.1"/>
    </source>
</evidence>
<dbReference type="Proteomes" id="UP000236724">
    <property type="component" value="Unassembled WGS sequence"/>
</dbReference>
<reference evidence="1 2" key="1">
    <citation type="submission" date="2016-10" db="EMBL/GenBank/DDBJ databases">
        <authorList>
            <person name="de Groot N.N."/>
        </authorList>
    </citation>
    <scope>NUCLEOTIDE SEQUENCE [LARGE SCALE GENOMIC DNA]</scope>
    <source>
        <strain evidence="1">MBHS1</strain>
    </source>
</reference>
<protein>
    <recommendedName>
        <fullName evidence="3">DUF4258 domain-containing protein</fullName>
    </recommendedName>
</protein>
<sequence length="115" mass="13492">MNLSCALSSIPGYHLTDHAHQRMQLRGISRNKLETVLYYGRCIHTRGASIYVIGHKEVEMNAQKGIDIQDCEGVQVVCTSQYTVLTVYRNRNFRNLRPRYKHPKRKHLHKQYTIH</sequence>
<proteinExistence type="predicted"/>
<dbReference type="RefSeq" id="WP_103920258.1">
    <property type="nucleotide sequence ID" value="NZ_FMSV02000496.1"/>
</dbReference>
<dbReference type="AlphaFoldDB" id="A0A1H6F8N9"/>
<keyword evidence="2" id="KW-1185">Reference proteome</keyword>
<dbReference type="InterPro" id="IPR025354">
    <property type="entry name" value="DUF4258"/>
</dbReference>
<accession>A0A1H6F8N9</accession>
<evidence type="ECO:0000313" key="2">
    <source>
        <dbReference type="Proteomes" id="UP000236724"/>
    </source>
</evidence>
<name>A0A1H6F8N9_9GAMM</name>
<gene>
    <name evidence="1" type="ORF">MBHS_02344</name>
</gene>
<evidence type="ECO:0008006" key="3">
    <source>
        <dbReference type="Google" id="ProtNLM"/>
    </source>
</evidence>
<organism evidence="1 2">
    <name type="scientific">Candidatus Venteria ishoeyi</name>
    <dbReference type="NCBI Taxonomy" id="1899563"/>
    <lineage>
        <taxon>Bacteria</taxon>
        <taxon>Pseudomonadati</taxon>
        <taxon>Pseudomonadota</taxon>
        <taxon>Gammaproteobacteria</taxon>
        <taxon>Thiotrichales</taxon>
        <taxon>Thiotrichaceae</taxon>
        <taxon>Venteria</taxon>
    </lineage>
</organism>